<dbReference type="OrthoDB" id="60822at2759"/>
<evidence type="ECO:0000256" key="3">
    <source>
        <dbReference type="SAM" id="MobiDB-lite"/>
    </source>
</evidence>
<feature type="chain" id="PRO_5015149898" evidence="4">
    <location>
        <begin position="18"/>
        <end position="229"/>
    </location>
</feature>
<dbReference type="NCBIfam" id="TIGR02174">
    <property type="entry name" value="CXXU_selWTH"/>
    <property type="match status" value="1"/>
</dbReference>
<sequence length="229" mass="25136">MDRTQIVLLGLPLFLFCFDVLNLFTLRPPPPPPHKAHHHHHHHDHLQNKPPPLPKDTLDFPSQKPIAGAVGVGNTVKISFCTSCSYKGTAVTMTKMLEAAYPGLEVVLSNYPPALPKRLLSKLVPAVQFGIFGIVMGGEQLFPMVGMVPPPWFYSLRANRFGTMASTWLLGNALQSFLQGTGAFEVSLNDELIFSKLQEGRFPGEIELRDAIGRKLVNSGITGDGALWT</sequence>
<proteinExistence type="predicted"/>
<dbReference type="GO" id="GO:0005789">
    <property type="term" value="C:endoplasmic reticulum membrane"/>
    <property type="evidence" value="ECO:0007669"/>
    <property type="project" value="TreeGrafter"/>
</dbReference>
<dbReference type="GO" id="GO:0004791">
    <property type="term" value="F:thioredoxin-disulfide reductase (NADPH) activity"/>
    <property type="evidence" value="ECO:0007669"/>
    <property type="project" value="TreeGrafter"/>
</dbReference>
<dbReference type="GO" id="GO:0045454">
    <property type="term" value="P:cell redox homeostasis"/>
    <property type="evidence" value="ECO:0007669"/>
    <property type="project" value="TreeGrafter"/>
</dbReference>
<reference evidence="5 6" key="1">
    <citation type="journal article" date="2018" name="Nat. Genet.">
        <title>The Rosa genome provides new insights in the design of modern roses.</title>
        <authorList>
            <person name="Bendahmane M."/>
        </authorList>
    </citation>
    <scope>NUCLEOTIDE SEQUENCE [LARGE SCALE GENOMIC DNA]</scope>
    <source>
        <strain evidence="6">cv. Old Blush</strain>
    </source>
</reference>
<dbReference type="Gene3D" id="3.40.30.10">
    <property type="entry name" value="Glutaredoxin"/>
    <property type="match status" value="2"/>
</dbReference>
<dbReference type="PANTHER" id="PTHR13544:SF0">
    <property type="entry name" value="THIOREDOXIN REDUCTASE-LIKE SELENOPROTEIN T"/>
    <property type="match status" value="1"/>
</dbReference>
<dbReference type="OMA" id="GPMEAYF"/>
<keyword evidence="1 4" id="KW-0732">Signal</keyword>
<dbReference type="Pfam" id="PF10262">
    <property type="entry name" value="Rdx"/>
    <property type="match status" value="1"/>
</dbReference>
<accession>A0A2P6QK40</accession>
<dbReference type="Gramene" id="PRQ34536">
    <property type="protein sequence ID" value="PRQ34536"/>
    <property type="gene ID" value="RchiOBHm_Chr5g0070001"/>
</dbReference>
<dbReference type="PANTHER" id="PTHR13544">
    <property type="entry name" value="SELENOPROTEIN T"/>
    <property type="match status" value="1"/>
</dbReference>
<keyword evidence="2" id="KW-0676">Redox-active center</keyword>
<dbReference type="SUPFAM" id="SSF52833">
    <property type="entry name" value="Thioredoxin-like"/>
    <property type="match status" value="1"/>
</dbReference>
<protein>
    <submittedName>
        <fullName evidence="5">Putative selenoprotein, Rdx type</fullName>
    </submittedName>
</protein>
<dbReference type="STRING" id="74649.A0A2P6QK40"/>
<keyword evidence="6" id="KW-1185">Reference proteome</keyword>
<evidence type="ECO:0000313" key="6">
    <source>
        <dbReference type="Proteomes" id="UP000238479"/>
    </source>
</evidence>
<comment type="caution">
    <text evidence="5">The sequence shown here is derived from an EMBL/GenBank/DDBJ whole genome shotgun (WGS) entry which is preliminary data.</text>
</comment>
<gene>
    <name evidence="5" type="ORF">RchiOBHm_Chr5g0070001</name>
</gene>
<name>A0A2P6QK40_ROSCH</name>
<feature type="region of interest" description="Disordered" evidence="3">
    <location>
        <begin position="32"/>
        <end position="56"/>
    </location>
</feature>
<dbReference type="AlphaFoldDB" id="A0A2P6QK40"/>
<dbReference type="EMBL" id="PDCK01000043">
    <property type="protein sequence ID" value="PRQ34536.1"/>
    <property type="molecule type" value="Genomic_DNA"/>
</dbReference>
<dbReference type="InterPro" id="IPR011893">
    <property type="entry name" value="Selenoprotein_Rdx-typ"/>
</dbReference>
<evidence type="ECO:0000256" key="4">
    <source>
        <dbReference type="SAM" id="SignalP"/>
    </source>
</evidence>
<feature type="signal peptide" evidence="4">
    <location>
        <begin position="1"/>
        <end position="17"/>
    </location>
</feature>
<evidence type="ECO:0000313" key="5">
    <source>
        <dbReference type="EMBL" id="PRQ34536.1"/>
    </source>
</evidence>
<dbReference type="InterPro" id="IPR019389">
    <property type="entry name" value="Selenoprotein_T"/>
</dbReference>
<organism evidence="5 6">
    <name type="scientific">Rosa chinensis</name>
    <name type="common">China rose</name>
    <dbReference type="NCBI Taxonomy" id="74649"/>
    <lineage>
        <taxon>Eukaryota</taxon>
        <taxon>Viridiplantae</taxon>
        <taxon>Streptophyta</taxon>
        <taxon>Embryophyta</taxon>
        <taxon>Tracheophyta</taxon>
        <taxon>Spermatophyta</taxon>
        <taxon>Magnoliopsida</taxon>
        <taxon>eudicotyledons</taxon>
        <taxon>Gunneridae</taxon>
        <taxon>Pentapetalae</taxon>
        <taxon>rosids</taxon>
        <taxon>fabids</taxon>
        <taxon>Rosales</taxon>
        <taxon>Rosaceae</taxon>
        <taxon>Rosoideae</taxon>
        <taxon>Rosoideae incertae sedis</taxon>
        <taxon>Rosa</taxon>
    </lineage>
</organism>
<feature type="compositionally biased region" description="Basic residues" evidence="3">
    <location>
        <begin position="34"/>
        <end position="44"/>
    </location>
</feature>
<dbReference type="InterPro" id="IPR036249">
    <property type="entry name" value="Thioredoxin-like_sf"/>
</dbReference>
<evidence type="ECO:0000256" key="1">
    <source>
        <dbReference type="ARBA" id="ARBA00022729"/>
    </source>
</evidence>
<dbReference type="Proteomes" id="UP000238479">
    <property type="component" value="Chromosome 5"/>
</dbReference>
<evidence type="ECO:0000256" key="2">
    <source>
        <dbReference type="ARBA" id="ARBA00023284"/>
    </source>
</evidence>